<accession>X1Q8J1</accession>
<feature type="transmembrane region" description="Helical" evidence="1">
    <location>
        <begin position="87"/>
        <end position="113"/>
    </location>
</feature>
<dbReference type="EMBL" id="BARV01030284">
    <property type="protein sequence ID" value="GAI39569.1"/>
    <property type="molecule type" value="Genomic_DNA"/>
</dbReference>
<gene>
    <name evidence="2" type="ORF">S06H3_48118</name>
</gene>
<feature type="transmembrane region" description="Helical" evidence="1">
    <location>
        <begin position="134"/>
        <end position="157"/>
    </location>
</feature>
<protein>
    <submittedName>
        <fullName evidence="2">Uncharacterized protein</fullName>
    </submittedName>
</protein>
<keyword evidence="1" id="KW-0472">Membrane</keyword>
<evidence type="ECO:0000313" key="2">
    <source>
        <dbReference type="EMBL" id="GAI39569.1"/>
    </source>
</evidence>
<proteinExistence type="predicted"/>
<keyword evidence="1" id="KW-1133">Transmembrane helix</keyword>
<organism evidence="2">
    <name type="scientific">marine sediment metagenome</name>
    <dbReference type="NCBI Taxonomy" id="412755"/>
    <lineage>
        <taxon>unclassified sequences</taxon>
        <taxon>metagenomes</taxon>
        <taxon>ecological metagenomes</taxon>
    </lineage>
</organism>
<evidence type="ECO:0000256" key="1">
    <source>
        <dbReference type="SAM" id="Phobius"/>
    </source>
</evidence>
<sequence>MIVDGSVTDTADTSIVMVLVVGVTVCEEAAFSNSGVPAPVTVAVTSEPVSNVKPVGAVRIIVPTVASPAAASVNTGPVNGVYVGPTVISVGVTAVIPTAALTGTAVTRLILSASIRAKKILKILLFNFYPPKNGFISLINLYLMTSPPLPIFVLAALSTL</sequence>
<comment type="caution">
    <text evidence="2">The sequence shown here is derived from an EMBL/GenBank/DDBJ whole genome shotgun (WGS) entry which is preliminary data.</text>
</comment>
<keyword evidence="1" id="KW-0812">Transmembrane</keyword>
<name>X1Q8J1_9ZZZZ</name>
<dbReference type="AlphaFoldDB" id="X1Q8J1"/>
<reference evidence="2" key="1">
    <citation type="journal article" date="2014" name="Front. Microbiol.">
        <title>High frequency of phylogenetically diverse reductive dehalogenase-homologous genes in deep subseafloor sedimentary metagenomes.</title>
        <authorList>
            <person name="Kawai M."/>
            <person name="Futagami T."/>
            <person name="Toyoda A."/>
            <person name="Takaki Y."/>
            <person name="Nishi S."/>
            <person name="Hori S."/>
            <person name="Arai W."/>
            <person name="Tsubouchi T."/>
            <person name="Morono Y."/>
            <person name="Uchiyama I."/>
            <person name="Ito T."/>
            <person name="Fujiyama A."/>
            <person name="Inagaki F."/>
            <person name="Takami H."/>
        </authorList>
    </citation>
    <scope>NUCLEOTIDE SEQUENCE</scope>
    <source>
        <strain evidence="2">Expedition CK06-06</strain>
    </source>
</reference>